<name>A0ABV9FKW0_9NOCA</name>
<evidence type="ECO:0000256" key="1">
    <source>
        <dbReference type="SAM" id="MobiDB-lite"/>
    </source>
</evidence>
<accession>A0ABV9FKW0</accession>
<feature type="compositionally biased region" description="Basic and acidic residues" evidence="1">
    <location>
        <begin position="64"/>
        <end position="76"/>
    </location>
</feature>
<evidence type="ECO:0000313" key="3">
    <source>
        <dbReference type="Proteomes" id="UP001595914"/>
    </source>
</evidence>
<dbReference type="RefSeq" id="WP_378413994.1">
    <property type="nucleotide sequence ID" value="NZ_JBHSFO010000001.1"/>
</dbReference>
<feature type="region of interest" description="Disordered" evidence="1">
    <location>
        <begin position="58"/>
        <end position="94"/>
    </location>
</feature>
<organism evidence="2 3">
    <name type="scientific">Rhodococcus kronopolitis</name>
    <dbReference type="NCBI Taxonomy" id="1460226"/>
    <lineage>
        <taxon>Bacteria</taxon>
        <taxon>Bacillati</taxon>
        <taxon>Actinomycetota</taxon>
        <taxon>Actinomycetes</taxon>
        <taxon>Mycobacteriales</taxon>
        <taxon>Nocardiaceae</taxon>
        <taxon>Rhodococcus</taxon>
    </lineage>
</organism>
<keyword evidence="3" id="KW-1185">Reference proteome</keyword>
<sequence length="94" mass="9710">MTGSGSAARLLAEHAAALERIRASATAANLAAVARSRQLRSAATVAALTGLAPRAATPTGRVLRRADERSEADRTSATDPPRSGADYPVKSWLV</sequence>
<dbReference type="Proteomes" id="UP001595914">
    <property type="component" value="Unassembled WGS sequence"/>
</dbReference>
<reference evidence="3" key="1">
    <citation type="journal article" date="2019" name="Int. J. Syst. Evol. Microbiol.">
        <title>The Global Catalogue of Microorganisms (GCM) 10K type strain sequencing project: providing services to taxonomists for standard genome sequencing and annotation.</title>
        <authorList>
            <consortium name="The Broad Institute Genomics Platform"/>
            <consortium name="The Broad Institute Genome Sequencing Center for Infectious Disease"/>
            <person name="Wu L."/>
            <person name="Ma J."/>
        </authorList>
    </citation>
    <scope>NUCLEOTIDE SEQUENCE [LARGE SCALE GENOMIC DNA]</scope>
    <source>
        <strain evidence="3">CCUG 54520</strain>
    </source>
</reference>
<dbReference type="EMBL" id="JBHSFO010000001">
    <property type="protein sequence ID" value="MFC4602676.1"/>
    <property type="molecule type" value="Genomic_DNA"/>
</dbReference>
<comment type="caution">
    <text evidence="2">The sequence shown here is derived from an EMBL/GenBank/DDBJ whole genome shotgun (WGS) entry which is preliminary data.</text>
</comment>
<evidence type="ECO:0000313" key="2">
    <source>
        <dbReference type="EMBL" id="MFC4602676.1"/>
    </source>
</evidence>
<proteinExistence type="predicted"/>
<gene>
    <name evidence="2" type="ORF">ACFO6S_03105</name>
</gene>
<protein>
    <submittedName>
        <fullName evidence="2">Uncharacterized protein</fullName>
    </submittedName>
</protein>